<accession>A0AA37QMD8</accession>
<keyword evidence="4" id="KW-1003">Cell membrane</keyword>
<dbReference type="InterPro" id="IPR004358">
    <property type="entry name" value="Sig_transdc_His_kin-like_C"/>
</dbReference>
<gene>
    <name evidence="12" type="ORF">rosag_50210</name>
</gene>
<feature type="region of interest" description="Disordered" evidence="10">
    <location>
        <begin position="413"/>
        <end position="443"/>
    </location>
</feature>
<keyword evidence="13" id="KW-1185">Reference proteome</keyword>
<keyword evidence="5" id="KW-0597">Phosphoprotein</keyword>
<evidence type="ECO:0000256" key="5">
    <source>
        <dbReference type="ARBA" id="ARBA00022553"/>
    </source>
</evidence>
<organism evidence="12 13">
    <name type="scientific">Roseisolibacter agri</name>
    <dbReference type="NCBI Taxonomy" id="2014610"/>
    <lineage>
        <taxon>Bacteria</taxon>
        <taxon>Pseudomonadati</taxon>
        <taxon>Gemmatimonadota</taxon>
        <taxon>Gemmatimonadia</taxon>
        <taxon>Gemmatimonadales</taxon>
        <taxon>Gemmatimonadaceae</taxon>
        <taxon>Roseisolibacter</taxon>
    </lineage>
</organism>
<dbReference type="CDD" id="cd00082">
    <property type="entry name" value="HisKA"/>
    <property type="match status" value="1"/>
</dbReference>
<keyword evidence="4" id="KW-0472">Membrane</keyword>
<dbReference type="SUPFAM" id="SSF55874">
    <property type="entry name" value="ATPase domain of HSP90 chaperone/DNA topoisomerase II/histidine kinase"/>
    <property type="match status" value="1"/>
</dbReference>
<dbReference type="InterPro" id="IPR050980">
    <property type="entry name" value="2C_sensor_his_kinase"/>
</dbReference>
<dbReference type="InterPro" id="IPR036890">
    <property type="entry name" value="HATPase_C_sf"/>
</dbReference>
<dbReference type="PANTHER" id="PTHR44936">
    <property type="entry name" value="SENSOR PROTEIN CREC"/>
    <property type="match status" value="1"/>
</dbReference>
<evidence type="ECO:0000256" key="4">
    <source>
        <dbReference type="ARBA" id="ARBA00022475"/>
    </source>
</evidence>
<evidence type="ECO:0000313" key="13">
    <source>
        <dbReference type="Proteomes" id="UP001161325"/>
    </source>
</evidence>
<protein>
    <recommendedName>
        <fullName evidence="3">histidine kinase</fullName>
        <ecNumber evidence="3">2.7.13.3</ecNumber>
    </recommendedName>
</protein>
<evidence type="ECO:0000256" key="8">
    <source>
        <dbReference type="ARBA" id="ARBA00023012"/>
    </source>
</evidence>
<evidence type="ECO:0000259" key="11">
    <source>
        <dbReference type="PROSITE" id="PS50109"/>
    </source>
</evidence>
<dbReference type="Gene3D" id="1.10.287.130">
    <property type="match status" value="1"/>
</dbReference>
<dbReference type="AlphaFoldDB" id="A0AA37QMD8"/>
<dbReference type="EC" id="2.7.13.3" evidence="3"/>
<feature type="domain" description="Histidine kinase" evidence="11">
    <location>
        <begin position="202"/>
        <end position="409"/>
    </location>
</feature>
<dbReference type="EMBL" id="BRXS01000011">
    <property type="protein sequence ID" value="GLC28508.1"/>
    <property type="molecule type" value="Genomic_DNA"/>
</dbReference>
<name>A0AA37QMD8_9BACT</name>
<reference evidence="12" key="1">
    <citation type="submission" date="2022-08" db="EMBL/GenBank/DDBJ databases">
        <title>Draft genome sequencing of Roseisolibacter agri AW1220.</title>
        <authorList>
            <person name="Tobiishi Y."/>
            <person name="Tonouchi A."/>
        </authorList>
    </citation>
    <scope>NUCLEOTIDE SEQUENCE</scope>
    <source>
        <strain evidence="12">AW1220</strain>
    </source>
</reference>
<dbReference type="Proteomes" id="UP001161325">
    <property type="component" value="Unassembled WGS sequence"/>
</dbReference>
<keyword evidence="6" id="KW-0808">Transferase</keyword>
<evidence type="ECO:0000256" key="6">
    <source>
        <dbReference type="ARBA" id="ARBA00022679"/>
    </source>
</evidence>
<dbReference type="Gene3D" id="3.30.565.10">
    <property type="entry name" value="Histidine kinase-like ATPase, C-terminal domain"/>
    <property type="match status" value="1"/>
</dbReference>
<dbReference type="GO" id="GO:0000155">
    <property type="term" value="F:phosphorelay sensor kinase activity"/>
    <property type="evidence" value="ECO:0007669"/>
    <property type="project" value="InterPro"/>
</dbReference>
<dbReference type="PRINTS" id="PR00344">
    <property type="entry name" value="BCTRLSENSOR"/>
</dbReference>
<dbReference type="SUPFAM" id="SSF47384">
    <property type="entry name" value="Homodimeric domain of signal transducing histidine kinase"/>
    <property type="match status" value="1"/>
</dbReference>
<evidence type="ECO:0000256" key="9">
    <source>
        <dbReference type="ARBA" id="ARBA00023026"/>
    </source>
</evidence>
<comment type="caution">
    <text evidence="12">The sequence shown here is derived from an EMBL/GenBank/DDBJ whole genome shotgun (WGS) entry which is preliminary data.</text>
</comment>
<dbReference type="InterPro" id="IPR005467">
    <property type="entry name" value="His_kinase_dom"/>
</dbReference>
<dbReference type="PROSITE" id="PS50109">
    <property type="entry name" value="HIS_KIN"/>
    <property type="match status" value="1"/>
</dbReference>
<evidence type="ECO:0000256" key="2">
    <source>
        <dbReference type="ARBA" id="ARBA00004651"/>
    </source>
</evidence>
<dbReference type="SMART" id="SM00388">
    <property type="entry name" value="HisKA"/>
    <property type="match status" value="1"/>
</dbReference>
<dbReference type="InterPro" id="IPR003594">
    <property type="entry name" value="HATPase_dom"/>
</dbReference>
<proteinExistence type="predicted"/>
<evidence type="ECO:0000256" key="7">
    <source>
        <dbReference type="ARBA" id="ARBA00022777"/>
    </source>
</evidence>
<dbReference type="Pfam" id="PF00512">
    <property type="entry name" value="HisKA"/>
    <property type="match status" value="1"/>
</dbReference>
<evidence type="ECO:0000313" key="12">
    <source>
        <dbReference type="EMBL" id="GLC28508.1"/>
    </source>
</evidence>
<sequence length="443" mass="47510">MPRLRPPGTRYRFRTRLFAILLLFAVCPSVLLTLLWVGTVTRALPLMSGSGAWERAAATGERALALARGRGSDPAAARAYDAHEQELRRSLELARRYSFVAPRAGRVLLATGVIGVALLIVGTSRVAGHLSRQLSRPLDQLVRWTALVQAGQPLPDEPEPRGAPEFRTLRQRMRTMSRELAEGRARALEAERAEAFRETARRVAHELKNPLTPIRFAVERLRRDATPAQAEAVEVLAAETARLEAMARSFAQFGRLPDGPAADVDLGDLARWAVATSVPEQLEGRVEVADDVPLVHGHYDALARALNNVLLNAVEACAPGGRVTVRVQRARCPAVPGDAVELAVHDTGVGIAPELLARIWDPYVTQKAHGTGLGLAIARQTVQAHGGIVDAVSAVGRGTEVRFILPVGGAGATPGRLPSADPRHDAPARDAAVPPPLATRTIA</sequence>
<keyword evidence="9" id="KW-0843">Virulence</keyword>
<dbReference type="Pfam" id="PF02518">
    <property type="entry name" value="HATPase_c"/>
    <property type="match status" value="1"/>
</dbReference>
<dbReference type="GO" id="GO:0005886">
    <property type="term" value="C:plasma membrane"/>
    <property type="evidence" value="ECO:0007669"/>
    <property type="project" value="UniProtKB-SubCell"/>
</dbReference>
<keyword evidence="8" id="KW-0902">Two-component regulatory system</keyword>
<dbReference type="CDD" id="cd00075">
    <property type="entry name" value="HATPase"/>
    <property type="match status" value="1"/>
</dbReference>
<comment type="subcellular location">
    <subcellularLocation>
        <location evidence="2">Cell membrane</location>
        <topology evidence="2">Multi-pass membrane protein</topology>
    </subcellularLocation>
</comment>
<keyword evidence="7" id="KW-0418">Kinase</keyword>
<dbReference type="SMART" id="SM00387">
    <property type="entry name" value="HATPase_c"/>
    <property type="match status" value="1"/>
</dbReference>
<evidence type="ECO:0000256" key="1">
    <source>
        <dbReference type="ARBA" id="ARBA00000085"/>
    </source>
</evidence>
<comment type="catalytic activity">
    <reaction evidence="1">
        <text>ATP + protein L-histidine = ADP + protein N-phospho-L-histidine.</text>
        <dbReference type="EC" id="2.7.13.3"/>
    </reaction>
</comment>
<evidence type="ECO:0000256" key="3">
    <source>
        <dbReference type="ARBA" id="ARBA00012438"/>
    </source>
</evidence>
<dbReference type="InterPro" id="IPR036097">
    <property type="entry name" value="HisK_dim/P_sf"/>
</dbReference>
<dbReference type="InterPro" id="IPR003661">
    <property type="entry name" value="HisK_dim/P_dom"/>
</dbReference>
<dbReference type="PANTHER" id="PTHR44936:SF9">
    <property type="entry name" value="SENSOR PROTEIN CREC"/>
    <property type="match status" value="1"/>
</dbReference>
<evidence type="ECO:0000256" key="10">
    <source>
        <dbReference type="SAM" id="MobiDB-lite"/>
    </source>
</evidence>